<reference evidence="2" key="1">
    <citation type="submission" date="2019-03" db="EMBL/GenBank/DDBJ databases">
        <title>Improved annotation for the trematode Fasciola hepatica.</title>
        <authorList>
            <person name="Choi Y.-J."/>
            <person name="Martin J."/>
            <person name="Mitreva M."/>
        </authorList>
    </citation>
    <scope>NUCLEOTIDE SEQUENCE [LARGE SCALE GENOMIC DNA]</scope>
</reference>
<gene>
    <name evidence="2" type="ORF">D915_010398</name>
</gene>
<feature type="compositionally biased region" description="Polar residues" evidence="1">
    <location>
        <begin position="117"/>
        <end position="129"/>
    </location>
</feature>
<evidence type="ECO:0000313" key="3">
    <source>
        <dbReference type="Proteomes" id="UP000230066"/>
    </source>
</evidence>
<organism evidence="2 3">
    <name type="scientific">Fasciola hepatica</name>
    <name type="common">Liver fluke</name>
    <dbReference type="NCBI Taxonomy" id="6192"/>
    <lineage>
        <taxon>Eukaryota</taxon>
        <taxon>Metazoa</taxon>
        <taxon>Spiralia</taxon>
        <taxon>Lophotrochozoa</taxon>
        <taxon>Platyhelminthes</taxon>
        <taxon>Trematoda</taxon>
        <taxon>Digenea</taxon>
        <taxon>Plagiorchiida</taxon>
        <taxon>Echinostomata</taxon>
        <taxon>Echinostomatoidea</taxon>
        <taxon>Fasciolidae</taxon>
        <taxon>Fasciola</taxon>
    </lineage>
</organism>
<comment type="caution">
    <text evidence="2">The sequence shown here is derived from an EMBL/GenBank/DDBJ whole genome shotgun (WGS) entry which is preliminary data.</text>
</comment>
<dbReference type="AlphaFoldDB" id="A0A4E0QVS9"/>
<feature type="compositionally biased region" description="Polar residues" evidence="1">
    <location>
        <begin position="174"/>
        <end position="188"/>
    </location>
</feature>
<evidence type="ECO:0000256" key="1">
    <source>
        <dbReference type="SAM" id="MobiDB-lite"/>
    </source>
</evidence>
<sequence length="352" mass="38493">MHAGNLNRRPSIGPSDSIGMYTSDSFEQLAAQAAAQLGVVPVVDPGPVERACAESPWNGTRSDPAHPVSTKMQYSNVPSTHFTSTPGLGARTPSIPGGVSVLPTSPPQQLNQYQQQTHPAVSSASTTSMGDEASDFRSWMDSQLNTDLKDPWSNSSGYLPSHNDIGKVSGVSDYPNQTGSSSYAQDRSPSGVVCPNRVSEKIQQLVNTLKRPKRRPLPEYFLDEEDQILVRQVTDPAAPRPRGPPSQPLRGEELLVPSGLPRNLESALQRYAGLSCKTPVMTCLDVCGRPTQVLTYAKLLQVSRTCFFNPAFIAIYSDKRSAKTIIYSPSIRSLCRYLWRRGSWHNYVICTV</sequence>
<dbReference type="EMBL" id="JXXN02007941">
    <property type="protein sequence ID" value="THD18929.1"/>
    <property type="molecule type" value="Genomic_DNA"/>
</dbReference>
<dbReference type="Proteomes" id="UP000230066">
    <property type="component" value="Unassembled WGS sequence"/>
</dbReference>
<feature type="region of interest" description="Disordered" evidence="1">
    <location>
        <begin position="1"/>
        <end position="21"/>
    </location>
</feature>
<protein>
    <submittedName>
        <fullName evidence="2">Disco-interacting protein 2 B-A</fullName>
    </submittedName>
</protein>
<accession>A0A4E0QVS9</accession>
<keyword evidence="3" id="KW-1185">Reference proteome</keyword>
<proteinExistence type="predicted"/>
<dbReference type="PANTHER" id="PTHR22754:SF32">
    <property type="entry name" value="DISCO-INTERACTING PROTEIN 2"/>
    <property type="match status" value="1"/>
</dbReference>
<name>A0A4E0QVS9_FASHE</name>
<evidence type="ECO:0000313" key="2">
    <source>
        <dbReference type="EMBL" id="THD18929.1"/>
    </source>
</evidence>
<feature type="region of interest" description="Disordered" evidence="1">
    <location>
        <begin position="102"/>
        <end position="133"/>
    </location>
</feature>
<feature type="region of interest" description="Disordered" evidence="1">
    <location>
        <begin position="169"/>
        <end position="195"/>
    </location>
</feature>
<dbReference type="PANTHER" id="PTHR22754">
    <property type="entry name" value="DISCO-INTERACTING PROTEIN 2 DIP2 -RELATED"/>
    <property type="match status" value="1"/>
</dbReference>